<dbReference type="RefSeq" id="WP_191303972.1">
    <property type="nucleotide sequence ID" value="NZ_BNAR01000015.1"/>
</dbReference>
<sequence length="58" mass="6641">MDDRTDGETTDDFEFADELRTHRKKVEQQIPISEGLPEASSPTNPPRLRGFRPSEPNE</sequence>
<feature type="region of interest" description="Disordered" evidence="1">
    <location>
        <begin position="1"/>
        <end position="58"/>
    </location>
</feature>
<evidence type="ECO:0000313" key="3">
    <source>
        <dbReference type="Proteomes" id="UP000605568"/>
    </source>
</evidence>
<dbReference type="Proteomes" id="UP000605568">
    <property type="component" value="Unassembled WGS sequence"/>
</dbReference>
<gene>
    <name evidence="2" type="ORF">GCM10017774_73350</name>
</gene>
<protein>
    <submittedName>
        <fullName evidence="2">Uncharacterized protein</fullName>
    </submittedName>
</protein>
<keyword evidence="3" id="KW-1185">Reference proteome</keyword>
<evidence type="ECO:0000313" key="2">
    <source>
        <dbReference type="EMBL" id="GHH56014.1"/>
    </source>
</evidence>
<organism evidence="2 3">
    <name type="scientific">Lentzea cavernae</name>
    <dbReference type="NCBI Taxonomy" id="2020703"/>
    <lineage>
        <taxon>Bacteria</taxon>
        <taxon>Bacillati</taxon>
        <taxon>Actinomycetota</taxon>
        <taxon>Actinomycetes</taxon>
        <taxon>Pseudonocardiales</taxon>
        <taxon>Pseudonocardiaceae</taxon>
        <taxon>Lentzea</taxon>
    </lineage>
</organism>
<accession>A0ABQ3MSQ1</accession>
<evidence type="ECO:0000256" key="1">
    <source>
        <dbReference type="SAM" id="MobiDB-lite"/>
    </source>
</evidence>
<reference evidence="3" key="1">
    <citation type="journal article" date="2019" name="Int. J. Syst. Evol. Microbiol.">
        <title>The Global Catalogue of Microorganisms (GCM) 10K type strain sequencing project: providing services to taxonomists for standard genome sequencing and annotation.</title>
        <authorList>
            <consortium name="The Broad Institute Genomics Platform"/>
            <consortium name="The Broad Institute Genome Sequencing Center for Infectious Disease"/>
            <person name="Wu L."/>
            <person name="Ma J."/>
        </authorList>
    </citation>
    <scope>NUCLEOTIDE SEQUENCE [LARGE SCALE GENOMIC DNA]</scope>
    <source>
        <strain evidence="3">CGMCC 4.7367</strain>
    </source>
</reference>
<comment type="caution">
    <text evidence="2">The sequence shown here is derived from an EMBL/GenBank/DDBJ whole genome shotgun (WGS) entry which is preliminary data.</text>
</comment>
<proteinExistence type="predicted"/>
<dbReference type="EMBL" id="BNAR01000015">
    <property type="protein sequence ID" value="GHH56014.1"/>
    <property type="molecule type" value="Genomic_DNA"/>
</dbReference>
<name>A0ABQ3MSQ1_9PSEU</name>